<dbReference type="InterPro" id="IPR000008">
    <property type="entry name" value="C2_dom"/>
</dbReference>
<dbReference type="SMART" id="SM00568">
    <property type="entry name" value="GRAM"/>
    <property type="match status" value="1"/>
</dbReference>
<evidence type="ECO:0000256" key="5">
    <source>
        <dbReference type="SAM" id="MobiDB-lite"/>
    </source>
</evidence>
<dbReference type="Gene3D" id="2.60.40.150">
    <property type="entry name" value="C2 domain"/>
    <property type="match status" value="2"/>
</dbReference>
<keyword evidence="3 6" id="KW-1133">Transmembrane helix</keyword>
<dbReference type="Pfam" id="PF16016">
    <property type="entry name" value="VASt"/>
    <property type="match status" value="2"/>
</dbReference>
<dbReference type="Gene3D" id="2.30.29.30">
    <property type="entry name" value="Pleckstrin-homology domain (PH domain)/Phosphotyrosine-binding domain (PTB)"/>
    <property type="match status" value="1"/>
</dbReference>
<evidence type="ECO:0000259" key="8">
    <source>
        <dbReference type="PROSITE" id="PS51778"/>
    </source>
</evidence>
<dbReference type="InterPro" id="IPR011993">
    <property type="entry name" value="PH-like_dom_sf"/>
</dbReference>
<evidence type="ECO:0000313" key="10">
    <source>
        <dbReference type="Proteomes" id="UP001633002"/>
    </source>
</evidence>
<feature type="domain" description="C2" evidence="7">
    <location>
        <begin position="583"/>
        <end position="701"/>
    </location>
</feature>
<feature type="region of interest" description="Disordered" evidence="5">
    <location>
        <begin position="125"/>
        <end position="200"/>
    </location>
</feature>
<accession>A0ABD3HC70</accession>
<keyword evidence="2 6" id="KW-0812">Transmembrane</keyword>
<proteinExistence type="predicted"/>
<feature type="region of interest" description="Disordered" evidence="5">
    <location>
        <begin position="252"/>
        <end position="295"/>
    </location>
</feature>
<feature type="region of interest" description="Disordered" evidence="5">
    <location>
        <begin position="225"/>
        <end position="244"/>
    </location>
</feature>
<keyword evidence="10" id="KW-1185">Reference proteome</keyword>
<feature type="transmembrane region" description="Helical" evidence="6">
    <location>
        <begin position="518"/>
        <end position="540"/>
    </location>
</feature>
<dbReference type="EMBL" id="JBJQOH010000004">
    <property type="protein sequence ID" value="KAL3687800.1"/>
    <property type="molecule type" value="Genomic_DNA"/>
</dbReference>
<dbReference type="Proteomes" id="UP001633002">
    <property type="component" value="Unassembled WGS sequence"/>
</dbReference>
<feature type="domain" description="VASt" evidence="8">
    <location>
        <begin position="321"/>
        <end position="492"/>
    </location>
</feature>
<dbReference type="AlphaFoldDB" id="A0ABD3HC70"/>
<evidence type="ECO:0000259" key="7">
    <source>
        <dbReference type="PROSITE" id="PS50004"/>
    </source>
</evidence>
<comment type="caution">
    <text evidence="9">The sequence shown here is derived from an EMBL/GenBank/DDBJ whole genome shotgun (WGS) entry which is preliminary data.</text>
</comment>
<evidence type="ECO:0000256" key="6">
    <source>
        <dbReference type="SAM" id="Phobius"/>
    </source>
</evidence>
<gene>
    <name evidence="9" type="ORF">R1sor_014109</name>
</gene>
<dbReference type="GO" id="GO:0016020">
    <property type="term" value="C:membrane"/>
    <property type="evidence" value="ECO:0007669"/>
    <property type="project" value="UniProtKB-SubCell"/>
</dbReference>
<comment type="subcellular location">
    <subcellularLocation>
        <location evidence="1">Membrane</location>
        <topology evidence="1">Single-pass membrane protein</topology>
    </subcellularLocation>
</comment>
<dbReference type="PROSITE" id="PS51778">
    <property type="entry name" value="VAST"/>
    <property type="match status" value="2"/>
</dbReference>
<dbReference type="Pfam" id="PF00168">
    <property type="entry name" value="C2"/>
    <property type="match status" value="2"/>
</dbReference>
<dbReference type="PANTHER" id="PTHR46296">
    <property type="entry name" value="BNAA05G37250D PROTEIN"/>
    <property type="match status" value="1"/>
</dbReference>
<dbReference type="InterPro" id="IPR044511">
    <property type="entry name" value="At1g03370/At5g50170-like"/>
</dbReference>
<dbReference type="PRINTS" id="PR00360">
    <property type="entry name" value="C2DOMAIN"/>
</dbReference>
<protein>
    <recommendedName>
        <fullName evidence="11">C2 and GRAM domain-containing protein</fullName>
    </recommendedName>
</protein>
<dbReference type="CDD" id="cd00030">
    <property type="entry name" value="C2"/>
    <property type="match status" value="2"/>
</dbReference>
<feature type="domain" description="VASt" evidence="8">
    <location>
        <begin position="929"/>
        <end position="1091"/>
    </location>
</feature>
<keyword evidence="4 6" id="KW-0472">Membrane</keyword>
<organism evidence="9 10">
    <name type="scientific">Riccia sorocarpa</name>
    <dbReference type="NCBI Taxonomy" id="122646"/>
    <lineage>
        <taxon>Eukaryota</taxon>
        <taxon>Viridiplantae</taxon>
        <taxon>Streptophyta</taxon>
        <taxon>Embryophyta</taxon>
        <taxon>Marchantiophyta</taxon>
        <taxon>Marchantiopsida</taxon>
        <taxon>Marchantiidae</taxon>
        <taxon>Marchantiales</taxon>
        <taxon>Ricciaceae</taxon>
        <taxon>Riccia</taxon>
    </lineage>
</organism>
<dbReference type="SMART" id="SM00239">
    <property type="entry name" value="C2"/>
    <property type="match status" value="2"/>
</dbReference>
<dbReference type="InterPro" id="IPR004182">
    <property type="entry name" value="GRAM"/>
</dbReference>
<evidence type="ECO:0000256" key="3">
    <source>
        <dbReference type="ARBA" id="ARBA00022989"/>
    </source>
</evidence>
<dbReference type="InterPro" id="IPR031968">
    <property type="entry name" value="VASt"/>
</dbReference>
<reference evidence="9 10" key="1">
    <citation type="submission" date="2024-09" db="EMBL/GenBank/DDBJ databases">
        <title>Chromosome-scale assembly of Riccia sorocarpa.</title>
        <authorList>
            <person name="Paukszto L."/>
        </authorList>
    </citation>
    <scope>NUCLEOTIDE SEQUENCE [LARGE SCALE GENOMIC DNA]</scope>
    <source>
        <strain evidence="9">LP-2024</strain>
        <tissue evidence="9">Aerial parts of the thallus</tissue>
    </source>
</reference>
<evidence type="ECO:0008006" key="11">
    <source>
        <dbReference type="Google" id="ProtNLM"/>
    </source>
</evidence>
<evidence type="ECO:0000313" key="9">
    <source>
        <dbReference type="EMBL" id="KAL3687800.1"/>
    </source>
</evidence>
<dbReference type="Pfam" id="PF02893">
    <property type="entry name" value="GRAM"/>
    <property type="match status" value="1"/>
</dbReference>
<feature type="domain" description="C2" evidence="7">
    <location>
        <begin position="1"/>
        <end position="101"/>
    </location>
</feature>
<sequence>MKLYVQVLEARNLIAKDPNGFSDPFVRLTLGNTKSRTSVVYKNLNPSWNEEFVFNVSDLDEELKVTVWDEDRFTDDFLGQIKIPVSLVLNADKQIITNRWFPLQKRSEKSKNEVSGEIKLGVSLLGRQSDHESEPLSTGTQSRVILPPSSPPRLSFEGRLSDGRMSGDETLSMTRSESSPSENGDLIEELDSGPPLVQSESPRIKGETIMNPDSPLVKEAAEMDKTLRKSQSHSPLAGRLSSMFHRRYRNKNIQRISPTSSLTSEASASFPSESTTATDSSLMGGNSSESEEDDELVPLSFFQDDEKSVGESAEEMPPPLSQGILLDQSYAVSMKEMNALLFKPESPFTRELAEVQKTTEYVETPWKKSGTDSMKRTISYRKAPTALVSAVVATEEQTYLRADDKGFAVLCVVSTPDVMYGKCFLVELLILITPGPTTESGEKTCNLQISWRLNFVQSTMASSFIVKGATGGLKESFATYSQVLTKFAKPAKGGVDKVVSFKDDIIPRSDWQLAKEYFGNYTVLFTVLALIFVLLHIVLLKTRGRQGLEFWGLDLPDSLSELLICALLTRQVERVGRMGHKFLLARLKASDHGVKARGEGWLLTIALVEGDNLYSLDADGACDPYVVFTCNGKIRTSSVILGTCKPFWGEVYEFDATEDPPSTLDVEVFDYDGPFSQAESLGHASINFLKTTEGDLADIWLPLVGKMAQVHGCKLHLRILLTNTKDGDSVKQEYIGKVMGKVEKDAQTKLARRPPKQNTHFQKLFSLPPEEFLINDYACAIKKKIPIQGRLFLSPRQLGFYSNLFGHKTKFSFLWEDIEEIKEVAPSRGVLVYPSITITMRKGKAQDARSGAKGLDSKGRWRFQFLSFVKPGPAFRTIIALWKNRTLSVEQQMELIASVEAGDGMKYAVADRQRQADENQAFLGIEDAHMSELAIVDSTLTVKQFHYLLEKGELHKHVMQLFGVTNYKSSHWEMVGDDPEVKRRQVSYTLNRQQCRFGSAVTSIQQKTLSDDSHKALLEEVLTLHDVPFGDHFQVQVRQEIETVSEEPSVSICRIYAGVAWHKSAGFQKKITKNILKYMTEFLKEYFELVKKIASVAPPEVD</sequence>
<dbReference type="SUPFAM" id="SSF49562">
    <property type="entry name" value="C2 domain (Calcium/lipid-binding domain, CaLB)"/>
    <property type="match status" value="2"/>
</dbReference>
<dbReference type="InterPro" id="IPR035892">
    <property type="entry name" value="C2_domain_sf"/>
</dbReference>
<evidence type="ECO:0000256" key="1">
    <source>
        <dbReference type="ARBA" id="ARBA00004167"/>
    </source>
</evidence>
<feature type="compositionally biased region" description="Polar residues" evidence="5">
    <location>
        <begin position="169"/>
        <end position="182"/>
    </location>
</feature>
<evidence type="ECO:0000256" key="2">
    <source>
        <dbReference type="ARBA" id="ARBA00022692"/>
    </source>
</evidence>
<dbReference type="PANTHER" id="PTHR46296:SF8">
    <property type="entry name" value="OS06G0297800 PROTEIN"/>
    <property type="match status" value="1"/>
</dbReference>
<dbReference type="PROSITE" id="PS50004">
    <property type="entry name" value="C2"/>
    <property type="match status" value="2"/>
</dbReference>
<evidence type="ECO:0000256" key="4">
    <source>
        <dbReference type="ARBA" id="ARBA00023136"/>
    </source>
</evidence>
<name>A0ABD3HC70_9MARC</name>
<feature type="compositionally biased region" description="Polar residues" evidence="5">
    <location>
        <begin position="253"/>
        <end position="286"/>
    </location>
</feature>